<evidence type="ECO:0000313" key="1">
    <source>
        <dbReference type="EMBL" id="KAK7413883.1"/>
    </source>
</evidence>
<dbReference type="InterPro" id="IPR011009">
    <property type="entry name" value="Kinase-like_dom_sf"/>
</dbReference>
<accession>A0ABR1GYU6</accession>
<evidence type="ECO:0008006" key="3">
    <source>
        <dbReference type="Google" id="ProtNLM"/>
    </source>
</evidence>
<dbReference type="EMBL" id="JAZAVJ010000116">
    <property type="protein sequence ID" value="KAK7413883.1"/>
    <property type="molecule type" value="Genomic_DNA"/>
</dbReference>
<organism evidence="1 2">
    <name type="scientific">Neonectria punicea</name>
    <dbReference type="NCBI Taxonomy" id="979145"/>
    <lineage>
        <taxon>Eukaryota</taxon>
        <taxon>Fungi</taxon>
        <taxon>Dikarya</taxon>
        <taxon>Ascomycota</taxon>
        <taxon>Pezizomycotina</taxon>
        <taxon>Sordariomycetes</taxon>
        <taxon>Hypocreomycetidae</taxon>
        <taxon>Hypocreales</taxon>
        <taxon>Nectriaceae</taxon>
        <taxon>Neonectria</taxon>
    </lineage>
</organism>
<dbReference type="PANTHER" id="PTHR21310">
    <property type="entry name" value="AMINOGLYCOSIDE PHOSPHOTRANSFERASE-RELATED-RELATED"/>
    <property type="match status" value="1"/>
</dbReference>
<comment type="caution">
    <text evidence="1">The sequence shown here is derived from an EMBL/GenBank/DDBJ whole genome shotgun (WGS) entry which is preliminary data.</text>
</comment>
<reference evidence="1 2" key="1">
    <citation type="journal article" date="2025" name="Microbiol. Resour. Announc.">
        <title>Draft genome sequences for Neonectria magnoliae and Neonectria punicea, canker pathogens of Liriodendron tulipifera and Acer saccharum in West Virginia.</title>
        <authorList>
            <person name="Petronek H.M."/>
            <person name="Kasson M.T."/>
            <person name="Metheny A.M."/>
            <person name="Stauder C.M."/>
            <person name="Lovett B."/>
            <person name="Lynch S.C."/>
            <person name="Garnas J.R."/>
            <person name="Kasson L.R."/>
            <person name="Stajich J.E."/>
        </authorList>
    </citation>
    <scope>NUCLEOTIDE SEQUENCE [LARGE SCALE GENOMIC DNA]</scope>
    <source>
        <strain evidence="1 2">NRRL 64653</strain>
    </source>
</reference>
<keyword evidence="2" id="KW-1185">Reference proteome</keyword>
<gene>
    <name evidence="1" type="ORF">QQX98_007224</name>
</gene>
<proteinExistence type="predicted"/>
<dbReference type="SUPFAM" id="SSF56112">
    <property type="entry name" value="Protein kinase-like (PK-like)"/>
    <property type="match status" value="1"/>
</dbReference>
<evidence type="ECO:0000313" key="2">
    <source>
        <dbReference type="Proteomes" id="UP001498476"/>
    </source>
</evidence>
<dbReference type="InterPro" id="IPR051678">
    <property type="entry name" value="AGP_Transferase"/>
</dbReference>
<sequence length="352" mass="39964">MEVAAINLISKETTIPVPRIEAWGTSVQNPLFQGPSIIMEFIQGGASLNDLLKEPKGGTRLLKDDLSGDEIETIYRQFAVFLLQLFKLNFDHIGSLDSPTLELRFPDRPLTWKAHDILQTGGVDVFVCGRFDAMVKYRSLQVLRSLIPDFIYKDYDRSNFKIIYDDLGLANLIVRSRQNLTVIGVVDLEWSYIGPAQLFGSASWWLLMDRPTNLAWDCDNGEPSEVTTRYFRYLGIFLSIPEGEEAKTPGHKDKELSRLVPWSQHSGAMWVHMLLSTGFKDPRTFLVTKLIQHLGVEECDRRKREVGDDKVTAFGSKKMMQLDQNNRDLEKIERGRVFGDDGTTGRDGIISS</sequence>
<protein>
    <recommendedName>
        <fullName evidence="3">Aminoglycoside phosphotransferase domain-containing protein</fullName>
    </recommendedName>
</protein>
<name>A0ABR1GYU6_9HYPO</name>
<dbReference type="Proteomes" id="UP001498476">
    <property type="component" value="Unassembled WGS sequence"/>
</dbReference>
<dbReference type="PANTHER" id="PTHR21310:SF37">
    <property type="entry name" value="AMINOGLYCOSIDE PHOSPHOTRANSFERASE DOMAIN-CONTAINING PROTEIN"/>
    <property type="match status" value="1"/>
</dbReference>